<feature type="non-terminal residue" evidence="2">
    <location>
        <position position="80"/>
    </location>
</feature>
<name>X0T4U3_9ZZZZ</name>
<comment type="caution">
    <text evidence="2">The sequence shown here is derived from an EMBL/GenBank/DDBJ whole genome shotgun (WGS) entry which is preliminary data.</text>
</comment>
<dbReference type="InterPro" id="IPR041698">
    <property type="entry name" value="Methyltransf_25"/>
</dbReference>
<dbReference type="InterPro" id="IPR029063">
    <property type="entry name" value="SAM-dependent_MTases_sf"/>
</dbReference>
<gene>
    <name evidence="2" type="ORF">S01H1_29216</name>
</gene>
<feature type="domain" description="Methyltransferase" evidence="1">
    <location>
        <begin position="40"/>
        <end position="78"/>
    </location>
</feature>
<accession>X0T4U3</accession>
<reference evidence="2" key="1">
    <citation type="journal article" date="2014" name="Front. Microbiol.">
        <title>High frequency of phylogenetically diverse reductive dehalogenase-homologous genes in deep subseafloor sedimentary metagenomes.</title>
        <authorList>
            <person name="Kawai M."/>
            <person name="Futagami T."/>
            <person name="Toyoda A."/>
            <person name="Takaki Y."/>
            <person name="Nishi S."/>
            <person name="Hori S."/>
            <person name="Arai W."/>
            <person name="Tsubouchi T."/>
            <person name="Morono Y."/>
            <person name="Uchiyama I."/>
            <person name="Ito T."/>
            <person name="Fujiyama A."/>
            <person name="Inagaki F."/>
            <person name="Takami H."/>
        </authorList>
    </citation>
    <scope>NUCLEOTIDE SEQUENCE</scope>
    <source>
        <strain evidence="2">Expedition CK06-06</strain>
    </source>
</reference>
<dbReference type="Pfam" id="PF13649">
    <property type="entry name" value="Methyltransf_25"/>
    <property type="match status" value="1"/>
</dbReference>
<dbReference type="SUPFAM" id="SSF53335">
    <property type="entry name" value="S-adenosyl-L-methionine-dependent methyltransferases"/>
    <property type="match status" value="1"/>
</dbReference>
<dbReference type="EMBL" id="BARS01017898">
    <property type="protein sequence ID" value="GAF88483.1"/>
    <property type="molecule type" value="Genomic_DNA"/>
</dbReference>
<dbReference type="CDD" id="cd02440">
    <property type="entry name" value="AdoMet_MTases"/>
    <property type="match status" value="1"/>
</dbReference>
<dbReference type="Gene3D" id="3.40.50.150">
    <property type="entry name" value="Vaccinia Virus protein VP39"/>
    <property type="match status" value="1"/>
</dbReference>
<organism evidence="2">
    <name type="scientific">marine sediment metagenome</name>
    <dbReference type="NCBI Taxonomy" id="412755"/>
    <lineage>
        <taxon>unclassified sequences</taxon>
        <taxon>metagenomes</taxon>
        <taxon>ecological metagenomes</taxon>
    </lineage>
</organism>
<dbReference type="AlphaFoldDB" id="X0T4U3"/>
<sequence>MKVDPYKKNAKLYDTFIGPLTSGLRALGMKMFPPREGMAVLDVGCGTGIHLELYQKAGCNVYGIDQSPSMLQVARNRLGK</sequence>
<proteinExistence type="predicted"/>
<evidence type="ECO:0000259" key="1">
    <source>
        <dbReference type="Pfam" id="PF13649"/>
    </source>
</evidence>
<protein>
    <recommendedName>
        <fullName evidence="1">Methyltransferase domain-containing protein</fullName>
    </recommendedName>
</protein>
<evidence type="ECO:0000313" key="2">
    <source>
        <dbReference type="EMBL" id="GAF88483.1"/>
    </source>
</evidence>